<organism evidence="2 3">
    <name type="scientific">Chiloscyllium punctatum</name>
    <name type="common">Brownbanded bambooshark</name>
    <name type="synonym">Hemiscyllium punctatum</name>
    <dbReference type="NCBI Taxonomy" id="137246"/>
    <lineage>
        <taxon>Eukaryota</taxon>
        <taxon>Metazoa</taxon>
        <taxon>Chordata</taxon>
        <taxon>Craniata</taxon>
        <taxon>Vertebrata</taxon>
        <taxon>Chondrichthyes</taxon>
        <taxon>Elasmobranchii</taxon>
        <taxon>Galeomorphii</taxon>
        <taxon>Galeoidea</taxon>
        <taxon>Orectolobiformes</taxon>
        <taxon>Hemiscylliidae</taxon>
        <taxon>Chiloscyllium</taxon>
    </lineage>
</organism>
<feature type="compositionally biased region" description="Basic and acidic residues" evidence="1">
    <location>
        <begin position="73"/>
        <end position="92"/>
    </location>
</feature>
<evidence type="ECO:0000313" key="3">
    <source>
        <dbReference type="Proteomes" id="UP000287033"/>
    </source>
</evidence>
<feature type="region of interest" description="Disordered" evidence="1">
    <location>
        <begin position="71"/>
        <end position="108"/>
    </location>
</feature>
<dbReference type="AlphaFoldDB" id="A0A401TKK6"/>
<evidence type="ECO:0000256" key="1">
    <source>
        <dbReference type="SAM" id="MobiDB-lite"/>
    </source>
</evidence>
<evidence type="ECO:0000313" key="2">
    <source>
        <dbReference type="EMBL" id="GCC43192.1"/>
    </source>
</evidence>
<gene>
    <name evidence="2" type="ORF">chiPu_0026934</name>
</gene>
<sequence>MIGRKARLVAPIHRGVGGLDMTGEALGVEQRRRRPIGCQSRFERREPRWIGGKIDRHLLVSLRRFRNQLGQADRMEQARRDPADKRVAENGQHRQASPQRIAGGGVGVDGNVVEEQVGEAMAREMVGQRRPLCEHQALRSDAARDRLLAQICARLGVGFEQPQHAALDAAEDPHPPVEHAGRDLVVVVEAAEHEARRSQPHLAARKHAIGDDALVVIGLIAVGQSHHLLAVEFAMVVRDYGPIGDDVVDERGTERSRVT</sequence>
<dbReference type="Proteomes" id="UP000287033">
    <property type="component" value="Unassembled WGS sequence"/>
</dbReference>
<dbReference type="EMBL" id="BEZZ01090763">
    <property type="protein sequence ID" value="GCC43192.1"/>
    <property type="molecule type" value="Genomic_DNA"/>
</dbReference>
<keyword evidence="3" id="KW-1185">Reference proteome</keyword>
<accession>A0A401TKK6</accession>
<name>A0A401TKK6_CHIPU</name>
<reference evidence="2 3" key="1">
    <citation type="journal article" date="2018" name="Nat. Ecol. Evol.">
        <title>Shark genomes provide insights into elasmobranch evolution and the origin of vertebrates.</title>
        <authorList>
            <person name="Hara Y"/>
            <person name="Yamaguchi K"/>
            <person name="Onimaru K"/>
            <person name="Kadota M"/>
            <person name="Koyanagi M"/>
            <person name="Keeley SD"/>
            <person name="Tatsumi K"/>
            <person name="Tanaka K"/>
            <person name="Motone F"/>
            <person name="Kageyama Y"/>
            <person name="Nozu R"/>
            <person name="Adachi N"/>
            <person name="Nishimura O"/>
            <person name="Nakagawa R"/>
            <person name="Tanegashima C"/>
            <person name="Kiyatake I"/>
            <person name="Matsumoto R"/>
            <person name="Murakumo K"/>
            <person name="Nishida K"/>
            <person name="Terakita A"/>
            <person name="Kuratani S"/>
            <person name="Sato K"/>
            <person name="Hyodo S Kuraku.S."/>
        </authorList>
    </citation>
    <scope>NUCLEOTIDE SEQUENCE [LARGE SCALE GENOMIC DNA]</scope>
</reference>
<protein>
    <submittedName>
        <fullName evidence="2">Uncharacterized protein</fullName>
    </submittedName>
</protein>
<proteinExistence type="predicted"/>
<feature type="non-terminal residue" evidence="2">
    <location>
        <position position="259"/>
    </location>
</feature>
<comment type="caution">
    <text evidence="2">The sequence shown here is derived from an EMBL/GenBank/DDBJ whole genome shotgun (WGS) entry which is preliminary data.</text>
</comment>